<evidence type="ECO:0000313" key="2">
    <source>
        <dbReference type="Proteomes" id="UP000216857"/>
    </source>
</evidence>
<dbReference type="OrthoDB" id="8689691at2"/>
<keyword evidence="2" id="KW-1185">Reference proteome</keyword>
<organism evidence="1 2">
    <name type="scientific">Bordetella genomosp. 9</name>
    <dbReference type="NCBI Taxonomy" id="1416803"/>
    <lineage>
        <taxon>Bacteria</taxon>
        <taxon>Pseudomonadati</taxon>
        <taxon>Pseudomonadota</taxon>
        <taxon>Betaproteobacteria</taxon>
        <taxon>Burkholderiales</taxon>
        <taxon>Alcaligenaceae</taxon>
        <taxon>Bordetella</taxon>
    </lineage>
</organism>
<dbReference type="Proteomes" id="UP000216857">
    <property type="component" value="Unassembled WGS sequence"/>
</dbReference>
<dbReference type="RefSeq" id="WP_094846680.1">
    <property type="nucleotide sequence ID" value="NZ_NEVJ01000002.1"/>
</dbReference>
<name>A0A261RFB6_9BORD</name>
<reference evidence="1" key="1">
    <citation type="submission" date="2017-05" db="EMBL/GenBank/DDBJ databases">
        <title>Complete and WGS of Bordetella genogroups.</title>
        <authorList>
            <person name="Spilker T."/>
            <person name="Lipuma J."/>
        </authorList>
    </citation>
    <scope>NUCLEOTIDE SEQUENCE</scope>
    <source>
        <strain evidence="1">AU21707</strain>
    </source>
</reference>
<proteinExistence type="predicted"/>
<evidence type="ECO:0000313" key="1">
    <source>
        <dbReference type="EMBL" id="OZI23719.1"/>
    </source>
</evidence>
<dbReference type="AlphaFoldDB" id="A0A261RFB6"/>
<gene>
    <name evidence="1" type="ORF">CAL26_09820</name>
</gene>
<dbReference type="EMBL" id="NEVJ01000002">
    <property type="protein sequence ID" value="OZI23719.1"/>
    <property type="molecule type" value="Genomic_DNA"/>
</dbReference>
<protein>
    <submittedName>
        <fullName evidence="1">Uncharacterized protein</fullName>
    </submittedName>
</protein>
<accession>A0A261RFB6</accession>
<comment type="caution">
    <text evidence="1">The sequence shown here is derived from an EMBL/GenBank/DDBJ whole genome shotgun (WGS) entry which is preliminary data.</text>
</comment>
<sequence>METDLNRYTRAMIAGHIDTCAEIEKRHDLYGYPPELVTVGLEAIAKGKEPHEAINQYCNGGSNA</sequence>